<dbReference type="GO" id="GO:0016020">
    <property type="term" value="C:membrane"/>
    <property type="evidence" value="ECO:0007669"/>
    <property type="project" value="UniProtKB-SubCell"/>
</dbReference>
<keyword evidence="4 8" id="KW-1133">Transmembrane helix</keyword>
<evidence type="ECO:0000256" key="4">
    <source>
        <dbReference type="ARBA" id="ARBA00022989"/>
    </source>
</evidence>
<evidence type="ECO:0000256" key="8">
    <source>
        <dbReference type="SAM" id="Phobius"/>
    </source>
</evidence>
<feature type="transmembrane region" description="Helical" evidence="8">
    <location>
        <begin position="182"/>
        <end position="202"/>
    </location>
</feature>
<dbReference type="RefSeq" id="XP_026875334.2">
    <property type="nucleotide sequence ID" value="XM_027019533.2"/>
</dbReference>
<evidence type="ECO:0000256" key="7">
    <source>
        <dbReference type="PROSITE-ProRule" id="PRU00581"/>
    </source>
</evidence>
<dbReference type="KEGG" id="eee:113583278"/>
<evidence type="ECO:0000256" key="3">
    <source>
        <dbReference type="ARBA" id="ARBA00022737"/>
    </source>
</evidence>
<evidence type="ECO:0000259" key="9">
    <source>
        <dbReference type="PROSITE" id="PS51225"/>
    </source>
</evidence>
<comment type="similarity">
    <text evidence="6">Belongs to the MAL family.</text>
</comment>
<dbReference type="GeneID" id="113583278"/>
<evidence type="ECO:0000256" key="1">
    <source>
        <dbReference type="ARBA" id="ARBA00004141"/>
    </source>
</evidence>
<dbReference type="InterPro" id="IPR008253">
    <property type="entry name" value="Marvel"/>
</dbReference>
<organism evidence="10 11">
    <name type="scientific">Electrophorus electricus</name>
    <name type="common">Electric eel</name>
    <name type="synonym">Gymnotus electricus</name>
    <dbReference type="NCBI Taxonomy" id="8005"/>
    <lineage>
        <taxon>Eukaryota</taxon>
        <taxon>Metazoa</taxon>
        <taxon>Chordata</taxon>
        <taxon>Craniata</taxon>
        <taxon>Vertebrata</taxon>
        <taxon>Euteleostomi</taxon>
        <taxon>Actinopterygii</taxon>
        <taxon>Neopterygii</taxon>
        <taxon>Teleostei</taxon>
        <taxon>Ostariophysi</taxon>
        <taxon>Gymnotiformes</taxon>
        <taxon>Gymnotoidei</taxon>
        <taxon>Gymnotidae</taxon>
        <taxon>Electrophorus</taxon>
    </lineage>
</organism>
<feature type="transmembrane region" description="Helical" evidence="8">
    <location>
        <begin position="244"/>
        <end position="267"/>
    </location>
</feature>
<dbReference type="GeneTree" id="ENSGT00950000182933"/>
<feature type="transmembrane region" description="Helical" evidence="8">
    <location>
        <begin position="155"/>
        <end position="176"/>
    </location>
</feature>
<feature type="transmembrane region" description="Helical" evidence="8">
    <location>
        <begin position="20"/>
        <end position="39"/>
    </location>
</feature>
<evidence type="ECO:0000256" key="5">
    <source>
        <dbReference type="ARBA" id="ARBA00023136"/>
    </source>
</evidence>
<dbReference type="PROSITE" id="PS51225">
    <property type="entry name" value="MARVEL"/>
    <property type="match status" value="1"/>
</dbReference>
<evidence type="ECO:0000313" key="11">
    <source>
        <dbReference type="Proteomes" id="UP000314983"/>
    </source>
</evidence>
<evidence type="ECO:0000256" key="6">
    <source>
        <dbReference type="ARBA" id="ARBA00034721"/>
    </source>
</evidence>
<evidence type="ECO:0000313" key="10">
    <source>
        <dbReference type="Ensembl" id="ENSEEEP00000011104.2"/>
    </source>
</evidence>
<feature type="transmembrane region" description="Helical" evidence="8">
    <location>
        <begin position="115"/>
        <end position="134"/>
    </location>
</feature>
<dbReference type="PANTHER" id="PTHR17068">
    <property type="entry name" value="MYELOID-ASSOCIATED DIFFERENTIATION MARKER MYADM FAMILY MEMBER"/>
    <property type="match status" value="1"/>
</dbReference>
<keyword evidence="5 7" id="KW-0472">Membrane</keyword>
<dbReference type="InterPro" id="IPR047123">
    <property type="entry name" value="MYADM-like"/>
</dbReference>
<feature type="transmembrane region" description="Helical" evidence="8">
    <location>
        <begin position="45"/>
        <end position="69"/>
    </location>
</feature>
<keyword evidence="2 7" id="KW-0812">Transmembrane</keyword>
<feature type="transmembrane region" description="Helical" evidence="8">
    <location>
        <begin position="214"/>
        <end position="238"/>
    </location>
</feature>
<reference evidence="11" key="2">
    <citation type="journal article" date="2017" name="Sci. Adv.">
        <title>A tail of two voltages: Proteomic comparison of the three electric organs of the electric eel.</title>
        <authorList>
            <person name="Traeger L.L."/>
            <person name="Sabat G."/>
            <person name="Barrett-Wilt G.A."/>
            <person name="Wells G.B."/>
            <person name="Sussman M.R."/>
        </authorList>
    </citation>
    <scope>NUCLEOTIDE SEQUENCE [LARGE SCALE GENOMIC DNA]</scope>
</reference>
<comment type="subcellular location">
    <subcellularLocation>
        <location evidence="1">Membrane</location>
        <topology evidence="1">Multi-pass membrane protein</topology>
    </subcellularLocation>
</comment>
<proteinExistence type="inferred from homology"/>
<evidence type="ECO:0000256" key="2">
    <source>
        <dbReference type="ARBA" id="ARBA00022692"/>
    </source>
</evidence>
<dbReference type="Proteomes" id="UP000314983">
    <property type="component" value="Chromosome 1"/>
</dbReference>
<protein>
    <recommendedName>
        <fullName evidence="9">MARVEL domain-containing protein</fullName>
    </recommendedName>
</protein>
<gene>
    <name evidence="10" type="primary">LOC113583278</name>
</gene>
<feature type="domain" description="MARVEL" evidence="9">
    <location>
        <begin position="10"/>
        <end position="139"/>
    </location>
</feature>
<dbReference type="Ensembl" id="ENSEEET00000011233.2">
    <property type="protein sequence ID" value="ENSEEEP00000011104.2"/>
    <property type="gene ID" value="ENSEEEG00000005629.2"/>
</dbReference>
<feature type="transmembrane region" description="Helical" evidence="8">
    <location>
        <begin position="81"/>
        <end position="103"/>
    </location>
</feature>
<dbReference type="AlphaFoldDB" id="A0A4W4EGG8"/>
<reference evidence="10" key="5">
    <citation type="submission" date="2025-09" db="UniProtKB">
        <authorList>
            <consortium name="Ensembl"/>
        </authorList>
    </citation>
    <scope>IDENTIFICATION</scope>
</reference>
<keyword evidence="11" id="KW-1185">Reference proteome</keyword>
<dbReference type="PANTHER" id="PTHR17068:SF3">
    <property type="entry name" value="MYELOID-ASSOCIATED DIFFERENTIATION MARKER"/>
    <property type="match status" value="1"/>
</dbReference>
<reference evidence="10" key="3">
    <citation type="submission" date="2020-05" db="EMBL/GenBank/DDBJ databases">
        <title>Electrophorus electricus (electric eel) genome, fEleEle1, primary haplotype.</title>
        <authorList>
            <person name="Myers G."/>
            <person name="Meyer A."/>
            <person name="Fedrigo O."/>
            <person name="Formenti G."/>
            <person name="Rhie A."/>
            <person name="Tracey A."/>
            <person name="Sims Y."/>
            <person name="Jarvis E.D."/>
        </authorList>
    </citation>
    <scope>NUCLEOTIDE SEQUENCE [LARGE SCALE GENOMIC DNA]</scope>
</reference>
<keyword evidence="3" id="KW-0677">Repeat</keyword>
<sequence>MPVTLGELNTLTTPLSIMRFWELICTCLCFSLASSMATLPSPVTFRPFCMVTWCFFFTLTFLIIAINFIQFHSLLPLSWKNLTATVASLGALMSLAATFAFPWVLVSAYEFKGPFITVGSFFATLAYAVELHLIRTQGAGQQRGYMSSVPGFLKTLQVFGSCTALVLLGDQAAWTWQRSAVAASYAVCLLASLGTVLVMIGDCAARCPVPFDRLLAGLTLLGVFTYMTATVVCFSRVLQEKDMNLVMCCEAAIVCITLLVYTVDLVFSVKLLCDRN</sequence>
<reference evidence="11" key="1">
    <citation type="journal article" date="2014" name="Science">
        <title>Nonhuman genetics. Genomic basis for the convergent evolution of electric organs.</title>
        <authorList>
            <person name="Gallant J.R."/>
            <person name="Traeger L.L."/>
            <person name="Volkening J.D."/>
            <person name="Moffett H."/>
            <person name="Chen P.H."/>
            <person name="Novina C.D."/>
            <person name="Phillips G.N.Jr."/>
            <person name="Anand R."/>
            <person name="Wells G.B."/>
            <person name="Pinch M."/>
            <person name="Guth R."/>
            <person name="Unguez G.A."/>
            <person name="Albert J.S."/>
            <person name="Zakon H.H."/>
            <person name="Samanta M.P."/>
            <person name="Sussman M.R."/>
        </authorList>
    </citation>
    <scope>NUCLEOTIDE SEQUENCE [LARGE SCALE GENOMIC DNA]</scope>
</reference>
<reference evidence="10" key="4">
    <citation type="submission" date="2025-08" db="UniProtKB">
        <authorList>
            <consortium name="Ensembl"/>
        </authorList>
    </citation>
    <scope>IDENTIFICATION</scope>
</reference>
<dbReference type="OMA" id="CLLPFDR"/>
<name>A0A4W4EGG8_ELEEL</name>
<accession>A0A4W4EGG8</accession>